<comment type="similarity">
    <text evidence="3 10">Belongs to the FliL family.</text>
</comment>
<dbReference type="GO" id="GO:0071978">
    <property type="term" value="P:bacterial-type flagellum-dependent swarming motility"/>
    <property type="evidence" value="ECO:0007669"/>
    <property type="project" value="TreeGrafter"/>
</dbReference>
<name>A0A7C3Z7Z4_9BACT</name>
<keyword evidence="11" id="KW-0969">Cilium</keyword>
<sequence length="166" mass="18104">MTKEKPPETEGAVPLESPKTKRSIKKVLIIALVGLVLIGGGLAAYVMLTDEPQMGKGAQAGQVTPKPGVTMALEPFLVNLADKESRRYLKLKVELEVDNEASAKELEKSLPRIRDALILLLSSKTYLDLASFEGKQQLKQDIKNRIAALPGGQKVSDVFFTEFVAQ</sequence>
<keyword evidence="9 10" id="KW-0472">Membrane</keyword>
<evidence type="ECO:0000256" key="1">
    <source>
        <dbReference type="ARBA" id="ARBA00002254"/>
    </source>
</evidence>
<dbReference type="GO" id="GO:0006935">
    <property type="term" value="P:chemotaxis"/>
    <property type="evidence" value="ECO:0007669"/>
    <property type="project" value="UniProtKB-KW"/>
</dbReference>
<dbReference type="PANTHER" id="PTHR35091">
    <property type="entry name" value="FLAGELLAR PROTEIN FLIL"/>
    <property type="match status" value="1"/>
</dbReference>
<protein>
    <recommendedName>
        <fullName evidence="10">Flagellar protein FliL</fullName>
    </recommendedName>
</protein>
<keyword evidence="4 10" id="KW-1003">Cell membrane</keyword>
<dbReference type="InterPro" id="IPR005503">
    <property type="entry name" value="FliL"/>
</dbReference>
<reference evidence="11" key="1">
    <citation type="journal article" date="2020" name="mSystems">
        <title>Genome- and Community-Level Interaction Insights into Carbon Utilization and Element Cycling Functions of Hydrothermarchaeota in Hydrothermal Sediment.</title>
        <authorList>
            <person name="Zhou Z."/>
            <person name="Liu Y."/>
            <person name="Xu W."/>
            <person name="Pan J."/>
            <person name="Luo Z.H."/>
            <person name="Li M."/>
        </authorList>
    </citation>
    <scope>NUCLEOTIDE SEQUENCE [LARGE SCALE GENOMIC DNA]</scope>
    <source>
        <strain evidence="11">SpSt-897</strain>
    </source>
</reference>
<comment type="subcellular location">
    <subcellularLocation>
        <location evidence="2">Cell membrane</location>
        <topology evidence="2">Single-pass membrane protein</topology>
    </subcellularLocation>
</comment>
<evidence type="ECO:0000256" key="9">
    <source>
        <dbReference type="ARBA" id="ARBA00023136"/>
    </source>
</evidence>
<evidence type="ECO:0000256" key="3">
    <source>
        <dbReference type="ARBA" id="ARBA00008281"/>
    </source>
</evidence>
<keyword evidence="7 10" id="KW-0283">Flagellar rotation</keyword>
<gene>
    <name evidence="11" type="ORF">ENW96_04975</name>
</gene>
<evidence type="ECO:0000256" key="10">
    <source>
        <dbReference type="RuleBase" id="RU364125"/>
    </source>
</evidence>
<comment type="function">
    <text evidence="1 10">Controls the rotational direction of flagella during chemotaxis.</text>
</comment>
<evidence type="ECO:0000256" key="6">
    <source>
        <dbReference type="ARBA" id="ARBA00022692"/>
    </source>
</evidence>
<feature type="transmembrane region" description="Helical" evidence="10">
    <location>
        <begin position="27"/>
        <end position="48"/>
    </location>
</feature>
<accession>A0A7C3Z7Z4</accession>
<keyword evidence="8 10" id="KW-1133">Transmembrane helix</keyword>
<proteinExistence type="inferred from homology"/>
<dbReference type="AlphaFoldDB" id="A0A7C3Z7Z4"/>
<dbReference type="GO" id="GO:0005886">
    <property type="term" value="C:plasma membrane"/>
    <property type="evidence" value="ECO:0007669"/>
    <property type="project" value="UniProtKB-SubCell"/>
</dbReference>
<keyword evidence="11" id="KW-0282">Flagellum</keyword>
<dbReference type="PANTHER" id="PTHR35091:SF2">
    <property type="entry name" value="FLAGELLAR PROTEIN FLIL"/>
    <property type="match status" value="1"/>
</dbReference>
<evidence type="ECO:0000256" key="5">
    <source>
        <dbReference type="ARBA" id="ARBA00022500"/>
    </source>
</evidence>
<dbReference type="GO" id="GO:0009425">
    <property type="term" value="C:bacterial-type flagellum basal body"/>
    <property type="evidence" value="ECO:0007669"/>
    <property type="project" value="InterPro"/>
</dbReference>
<evidence type="ECO:0000256" key="7">
    <source>
        <dbReference type="ARBA" id="ARBA00022779"/>
    </source>
</evidence>
<keyword evidence="5 10" id="KW-0145">Chemotaxis</keyword>
<dbReference type="Pfam" id="PF03748">
    <property type="entry name" value="FliL"/>
    <property type="match status" value="1"/>
</dbReference>
<evidence type="ECO:0000256" key="8">
    <source>
        <dbReference type="ARBA" id="ARBA00022989"/>
    </source>
</evidence>
<comment type="caution">
    <text evidence="11">The sequence shown here is derived from an EMBL/GenBank/DDBJ whole genome shotgun (WGS) entry which is preliminary data.</text>
</comment>
<evidence type="ECO:0000313" key="11">
    <source>
        <dbReference type="EMBL" id="HGF33730.1"/>
    </source>
</evidence>
<organism evidence="11">
    <name type="scientific">Desulfobacca acetoxidans</name>
    <dbReference type="NCBI Taxonomy" id="60893"/>
    <lineage>
        <taxon>Bacteria</taxon>
        <taxon>Pseudomonadati</taxon>
        <taxon>Thermodesulfobacteriota</taxon>
        <taxon>Desulfobaccia</taxon>
        <taxon>Desulfobaccales</taxon>
        <taxon>Desulfobaccaceae</taxon>
        <taxon>Desulfobacca</taxon>
    </lineage>
</organism>
<keyword evidence="11" id="KW-0966">Cell projection</keyword>
<evidence type="ECO:0000256" key="2">
    <source>
        <dbReference type="ARBA" id="ARBA00004162"/>
    </source>
</evidence>
<evidence type="ECO:0000256" key="4">
    <source>
        <dbReference type="ARBA" id="ARBA00022475"/>
    </source>
</evidence>
<keyword evidence="6 10" id="KW-0812">Transmembrane</keyword>
<dbReference type="EMBL" id="DTMF01000129">
    <property type="protein sequence ID" value="HGF33730.1"/>
    <property type="molecule type" value="Genomic_DNA"/>
</dbReference>